<dbReference type="Proteomes" id="UP001155241">
    <property type="component" value="Unassembled WGS sequence"/>
</dbReference>
<reference evidence="3" key="1">
    <citation type="submission" date="2022-06" db="EMBL/GenBank/DDBJ databases">
        <title>Aeoliella straminimaris, a novel planctomycete from sediments.</title>
        <authorList>
            <person name="Vitorino I.R."/>
            <person name="Lage O.M."/>
        </authorList>
    </citation>
    <scope>NUCLEOTIDE SEQUENCE</scope>
    <source>
        <strain evidence="3">ICT_H6.2</strain>
    </source>
</reference>
<dbReference type="AlphaFoldDB" id="A0A9X2FIS3"/>
<dbReference type="EMBL" id="JAMXLR010000092">
    <property type="protein sequence ID" value="MCO6047496.1"/>
    <property type="molecule type" value="Genomic_DNA"/>
</dbReference>
<organism evidence="3 4">
    <name type="scientific">Aeoliella straminimaris</name>
    <dbReference type="NCBI Taxonomy" id="2954799"/>
    <lineage>
        <taxon>Bacteria</taxon>
        <taxon>Pseudomonadati</taxon>
        <taxon>Planctomycetota</taxon>
        <taxon>Planctomycetia</taxon>
        <taxon>Pirellulales</taxon>
        <taxon>Lacipirellulaceae</taxon>
        <taxon>Aeoliella</taxon>
    </lineage>
</organism>
<evidence type="ECO:0000256" key="1">
    <source>
        <dbReference type="SAM" id="MobiDB-lite"/>
    </source>
</evidence>
<proteinExistence type="predicted"/>
<accession>A0A9X2FIS3</accession>
<dbReference type="InterPro" id="IPR006917">
    <property type="entry name" value="SOUL_heme-bd"/>
</dbReference>
<dbReference type="SUPFAM" id="SSF55136">
    <property type="entry name" value="Probable bacterial effector-binding domain"/>
    <property type="match status" value="1"/>
</dbReference>
<evidence type="ECO:0000313" key="3">
    <source>
        <dbReference type="EMBL" id="MCO6047496.1"/>
    </source>
</evidence>
<dbReference type="InterPro" id="IPR011256">
    <property type="entry name" value="Reg_factor_effector_dom_sf"/>
</dbReference>
<keyword evidence="2" id="KW-0732">Signal</keyword>
<dbReference type="Gene3D" id="3.20.80.10">
    <property type="entry name" value="Regulatory factor, effector binding domain"/>
    <property type="match status" value="1"/>
</dbReference>
<protein>
    <submittedName>
        <fullName evidence="3">Heme-binding protein</fullName>
    </submittedName>
</protein>
<feature type="chain" id="PRO_5040909010" evidence="2">
    <location>
        <begin position="22"/>
        <end position="244"/>
    </location>
</feature>
<dbReference type="Pfam" id="PF04832">
    <property type="entry name" value="SOUL"/>
    <property type="match status" value="1"/>
</dbReference>
<evidence type="ECO:0000256" key="2">
    <source>
        <dbReference type="SAM" id="SignalP"/>
    </source>
</evidence>
<comment type="caution">
    <text evidence="3">The sequence shown here is derived from an EMBL/GenBank/DDBJ whole genome shotgun (WGS) entry which is preliminary data.</text>
</comment>
<feature type="signal peptide" evidence="2">
    <location>
        <begin position="1"/>
        <end position="21"/>
    </location>
</feature>
<name>A0A9X2FIS3_9BACT</name>
<keyword evidence="4" id="KW-1185">Reference proteome</keyword>
<sequence>MRGRSICTIALGILTSISVKAEENVAVEPPVPGKLLERLAGDAKVDALPQADGTTFYRSGDYRVTTPLPVGYPRPTPPGVVEIKQYPEVRRATFDGQGAGPDGMKNSQTAFFPLFAHIKTRGIAMTAPVEIDYKGLEGADDKPDSYDMSFLYRSKSDGKTESYGQITVADAKPVTVIAVGVSGDVTREKINASLAKLHDSIGEAGKWRAAGDPRVLGYNGPDVAQPKRWGEVQLPVKPADSDSE</sequence>
<gene>
    <name evidence="3" type="ORF">NG895_26635</name>
</gene>
<feature type="region of interest" description="Disordered" evidence="1">
    <location>
        <begin position="218"/>
        <end position="244"/>
    </location>
</feature>
<evidence type="ECO:0000313" key="4">
    <source>
        <dbReference type="Proteomes" id="UP001155241"/>
    </source>
</evidence>
<dbReference type="RefSeq" id="WP_252855606.1">
    <property type="nucleotide sequence ID" value="NZ_JAMXLR010000092.1"/>
</dbReference>